<keyword evidence="2" id="KW-1185">Reference proteome</keyword>
<proteinExistence type="predicted"/>
<sequence>MHRSVPRLLSVHENHVKKYETRDCDINVLVRATVASISSSALHSALRWKLSIFVKMLNIELKIYIVEEGSHQNLADCSYNSSNKQSIFAGFNSQ</sequence>
<evidence type="ECO:0000313" key="2">
    <source>
        <dbReference type="Proteomes" id="UP000825935"/>
    </source>
</evidence>
<comment type="caution">
    <text evidence="1">The sequence shown here is derived from an EMBL/GenBank/DDBJ whole genome shotgun (WGS) entry which is preliminary data.</text>
</comment>
<dbReference type="EMBL" id="CM035430">
    <property type="protein sequence ID" value="KAH7298409.1"/>
    <property type="molecule type" value="Genomic_DNA"/>
</dbReference>
<protein>
    <submittedName>
        <fullName evidence="1">Uncharacterized protein</fullName>
    </submittedName>
</protein>
<accession>A0A8T2RPJ2</accession>
<dbReference type="AlphaFoldDB" id="A0A8T2RPJ2"/>
<organism evidence="1 2">
    <name type="scientific">Ceratopteris richardii</name>
    <name type="common">Triangle waterfern</name>
    <dbReference type="NCBI Taxonomy" id="49495"/>
    <lineage>
        <taxon>Eukaryota</taxon>
        <taxon>Viridiplantae</taxon>
        <taxon>Streptophyta</taxon>
        <taxon>Embryophyta</taxon>
        <taxon>Tracheophyta</taxon>
        <taxon>Polypodiopsida</taxon>
        <taxon>Polypodiidae</taxon>
        <taxon>Polypodiales</taxon>
        <taxon>Pteridineae</taxon>
        <taxon>Pteridaceae</taxon>
        <taxon>Parkerioideae</taxon>
        <taxon>Ceratopteris</taxon>
    </lineage>
</organism>
<dbReference type="Proteomes" id="UP000825935">
    <property type="component" value="Chromosome 25"/>
</dbReference>
<evidence type="ECO:0000313" key="1">
    <source>
        <dbReference type="EMBL" id="KAH7298409.1"/>
    </source>
</evidence>
<gene>
    <name evidence="1" type="ORF">KP509_25G041900</name>
</gene>
<name>A0A8T2RPJ2_CERRI</name>
<reference evidence="1" key="1">
    <citation type="submission" date="2021-08" db="EMBL/GenBank/DDBJ databases">
        <title>WGS assembly of Ceratopteris richardii.</title>
        <authorList>
            <person name="Marchant D.B."/>
            <person name="Chen G."/>
            <person name="Jenkins J."/>
            <person name="Shu S."/>
            <person name="Leebens-Mack J."/>
            <person name="Grimwood J."/>
            <person name="Schmutz J."/>
            <person name="Soltis P."/>
            <person name="Soltis D."/>
            <person name="Chen Z.-H."/>
        </authorList>
    </citation>
    <scope>NUCLEOTIDE SEQUENCE</scope>
    <source>
        <strain evidence="1">Whitten #5841</strain>
        <tissue evidence="1">Leaf</tissue>
    </source>
</reference>